<comment type="similarity">
    <text evidence="1">Belongs to the glycosyl hydrolase 57 family.</text>
</comment>
<gene>
    <name evidence="4" type="ORF">MNBD_GAMMA14-1242</name>
</gene>
<organism evidence="4">
    <name type="scientific">hydrothermal vent metagenome</name>
    <dbReference type="NCBI Taxonomy" id="652676"/>
    <lineage>
        <taxon>unclassified sequences</taxon>
        <taxon>metagenomes</taxon>
        <taxon>ecological metagenomes</taxon>
    </lineage>
</organism>
<dbReference type="GO" id="GO:0003824">
    <property type="term" value="F:catalytic activity"/>
    <property type="evidence" value="ECO:0007669"/>
    <property type="project" value="InterPro"/>
</dbReference>
<feature type="domain" description="Glycoside hydrolase family 57 N-terminal" evidence="3">
    <location>
        <begin position="12"/>
        <end position="434"/>
    </location>
</feature>
<dbReference type="GO" id="GO:0005975">
    <property type="term" value="P:carbohydrate metabolic process"/>
    <property type="evidence" value="ECO:0007669"/>
    <property type="project" value="InterPro"/>
</dbReference>
<reference evidence="4" key="1">
    <citation type="submission" date="2018-06" db="EMBL/GenBank/DDBJ databases">
        <authorList>
            <person name="Zhirakovskaya E."/>
        </authorList>
    </citation>
    <scope>NUCLEOTIDE SEQUENCE</scope>
</reference>
<dbReference type="EMBL" id="UOFM01000353">
    <property type="protein sequence ID" value="VAW80339.1"/>
    <property type="molecule type" value="Genomic_DNA"/>
</dbReference>
<keyword evidence="2" id="KW-0119">Carbohydrate metabolism</keyword>
<evidence type="ECO:0000259" key="3">
    <source>
        <dbReference type="Pfam" id="PF03065"/>
    </source>
</evidence>
<dbReference type="Gene3D" id="3.20.110.10">
    <property type="entry name" value="Glycoside hydrolase 38, N terminal domain"/>
    <property type="match status" value="1"/>
</dbReference>
<protein>
    <submittedName>
        <fullName evidence="4">Amylopullulanase</fullName>
    </submittedName>
</protein>
<dbReference type="Pfam" id="PF03065">
    <property type="entry name" value="Glyco_hydro_57"/>
    <property type="match status" value="1"/>
</dbReference>
<dbReference type="CDD" id="cd10796">
    <property type="entry name" value="GH57N_APU"/>
    <property type="match status" value="1"/>
</dbReference>
<dbReference type="InterPro" id="IPR052046">
    <property type="entry name" value="GH57_Enzymes"/>
</dbReference>
<dbReference type="InterPro" id="IPR011330">
    <property type="entry name" value="Glyco_hydro/deAcase_b/a-brl"/>
</dbReference>
<accession>A0A3B0Z1L7</accession>
<dbReference type="PANTHER" id="PTHR36306">
    <property type="entry name" value="ALPHA-AMYLASE-RELATED-RELATED"/>
    <property type="match status" value="1"/>
</dbReference>
<sequence length="570" mass="64228">MSVSHDGLRVVLCWHMHQPQYCDLISGEYKLPWTYLHAIKDYVDMAAHIEAVPGAKAVINFAPVLLEQLDDYAAQVSGYLRDHKAIRDPLLAALVAAVLPTHTQQRAELVSNCLRVNRVRVIDRFPPYKRLANLADHFSKHCDDMVYVGDQFLSDLVFWYHLGWIAETVRRDDIRVQRWQEQGNNFSLHDRRELLVLIGELLSGVIDRYALLADRGQVELSMTPYAHPIVPLMLDIESARDAMPEAELPELKAYPGGKERVHWHIREGLNVFEQYFQRKPAGCWPSEGSVSKAALDVFEEHGFRWAASGESVLRNSLRKSGGDEAAGVTDAVLKGYRTGGGKLACFFRDDTLSDKIGFEYSTWHADDAVANFVSHLEEIAEANAGRKLVLPVILDGENAWEHFPENGYYFLRGLYKTLAAHPTLKLTTFSECLDEGVEIDSLSEMVSGSWVYGTFSTWIGDRDKNRGWDMLGDAKCAFDKACASGDLDREQIVAAQLQLAICEGSDWFWWFGDYNPADSVSDFESLFRMHLSNLYQLIGQEAPEYLAHTFARGTGKPSLGGVMRQGQERG</sequence>
<proteinExistence type="inferred from homology"/>
<evidence type="ECO:0000256" key="2">
    <source>
        <dbReference type="ARBA" id="ARBA00023277"/>
    </source>
</evidence>
<evidence type="ECO:0000256" key="1">
    <source>
        <dbReference type="ARBA" id="ARBA00006821"/>
    </source>
</evidence>
<dbReference type="AlphaFoldDB" id="A0A3B0Z1L7"/>
<dbReference type="InterPro" id="IPR004300">
    <property type="entry name" value="Glyco_hydro_57_N"/>
</dbReference>
<dbReference type="InterPro" id="IPR027291">
    <property type="entry name" value="Glyco_hydro_38_N_sf"/>
</dbReference>
<name>A0A3B0Z1L7_9ZZZZ</name>
<dbReference type="PANTHER" id="PTHR36306:SF1">
    <property type="entry name" value="ALPHA-AMYLASE-RELATED"/>
    <property type="match status" value="1"/>
</dbReference>
<dbReference type="SUPFAM" id="SSF88713">
    <property type="entry name" value="Glycoside hydrolase/deacetylase"/>
    <property type="match status" value="1"/>
</dbReference>
<evidence type="ECO:0000313" key="4">
    <source>
        <dbReference type="EMBL" id="VAW80339.1"/>
    </source>
</evidence>